<evidence type="ECO:0000256" key="2">
    <source>
        <dbReference type="ARBA" id="ARBA00004377"/>
    </source>
</evidence>
<evidence type="ECO:0000256" key="5">
    <source>
        <dbReference type="ARBA" id="ARBA00022448"/>
    </source>
</evidence>
<feature type="transmembrane region" description="Helical" evidence="12">
    <location>
        <begin position="20"/>
        <end position="38"/>
    </location>
</feature>
<evidence type="ECO:0000256" key="6">
    <source>
        <dbReference type="ARBA" id="ARBA00022475"/>
    </source>
</evidence>
<keyword evidence="5 12" id="KW-0813">Transport</keyword>
<comment type="caution">
    <text evidence="13">The sequence shown here is derived from an EMBL/GenBank/DDBJ whole genome shotgun (WGS) entry which is preliminary data.</text>
</comment>
<dbReference type="PANTHER" id="PTHR37531">
    <property type="entry name" value="HEME EXPORTER PROTEIN D"/>
    <property type="match status" value="1"/>
</dbReference>
<evidence type="ECO:0000256" key="3">
    <source>
        <dbReference type="ARBA" id="ARBA00008741"/>
    </source>
</evidence>
<dbReference type="InParanoid" id="A0A5C7EFX7"/>
<keyword evidence="14" id="KW-1185">Reference proteome</keyword>
<keyword evidence="8 12" id="KW-0812">Transmembrane</keyword>
<keyword evidence="10 12" id="KW-1133">Transmembrane helix</keyword>
<dbReference type="NCBIfam" id="TIGR03141">
    <property type="entry name" value="cytochro_ccmD"/>
    <property type="match status" value="1"/>
</dbReference>
<reference evidence="13 14" key="1">
    <citation type="submission" date="2019-08" db="EMBL/GenBank/DDBJ databases">
        <title>Pelomicrobium methylotrophicum gen. nov., sp. nov. a moderately thermophilic, facultatively anaerobic, lithoautotrophic and methylotrophic bacterium isolated from a terrestrial mud volcano.</title>
        <authorList>
            <person name="Slobodkina G.B."/>
            <person name="Merkel A.Y."/>
            <person name="Slobodkin A.I."/>
        </authorList>
    </citation>
    <scope>NUCLEOTIDE SEQUENCE [LARGE SCALE GENOMIC DNA]</scope>
    <source>
        <strain evidence="13 14">SM250</strain>
    </source>
</reference>
<accession>A0A5C7EFX7</accession>
<comment type="similarity">
    <text evidence="3 12">Belongs to the CcmD/CycX/HelD family.</text>
</comment>
<evidence type="ECO:0000256" key="11">
    <source>
        <dbReference type="ARBA" id="ARBA00023136"/>
    </source>
</evidence>
<dbReference type="GO" id="GO:0017004">
    <property type="term" value="P:cytochrome complex assembly"/>
    <property type="evidence" value="ECO:0007669"/>
    <property type="project" value="UniProtKB-KW"/>
</dbReference>
<comment type="subcellular location">
    <subcellularLocation>
        <location evidence="2 12">Cell inner membrane</location>
        <topology evidence="2 12">Single-pass membrane protein</topology>
    </subcellularLocation>
</comment>
<keyword evidence="9 12" id="KW-0201">Cytochrome c-type biogenesis</keyword>
<evidence type="ECO:0000256" key="8">
    <source>
        <dbReference type="ARBA" id="ARBA00022692"/>
    </source>
</evidence>
<gene>
    <name evidence="13" type="primary">ccmD</name>
    <name evidence="13" type="ORF">FR698_11475</name>
</gene>
<evidence type="ECO:0000256" key="4">
    <source>
        <dbReference type="ARBA" id="ARBA00016461"/>
    </source>
</evidence>
<dbReference type="GO" id="GO:0015886">
    <property type="term" value="P:heme transport"/>
    <property type="evidence" value="ECO:0007669"/>
    <property type="project" value="InterPro"/>
</dbReference>
<dbReference type="PANTHER" id="PTHR37531:SF1">
    <property type="entry name" value="HEME EXPORTER PROTEIN D"/>
    <property type="match status" value="1"/>
</dbReference>
<dbReference type="InterPro" id="IPR052075">
    <property type="entry name" value="Heme_exporter_D"/>
</dbReference>
<dbReference type="RefSeq" id="WP_147800343.1">
    <property type="nucleotide sequence ID" value="NZ_VPFL01000016.1"/>
</dbReference>
<evidence type="ECO:0000313" key="13">
    <source>
        <dbReference type="EMBL" id="TXF11132.1"/>
    </source>
</evidence>
<evidence type="ECO:0000256" key="9">
    <source>
        <dbReference type="ARBA" id="ARBA00022748"/>
    </source>
</evidence>
<proteinExistence type="inferred from homology"/>
<evidence type="ECO:0000256" key="12">
    <source>
        <dbReference type="RuleBase" id="RU363101"/>
    </source>
</evidence>
<keyword evidence="6 12" id="KW-1003">Cell membrane</keyword>
<organism evidence="13 14">
    <name type="scientific">Pelomicrobium methylotrophicum</name>
    <dbReference type="NCBI Taxonomy" id="2602750"/>
    <lineage>
        <taxon>Bacteria</taxon>
        <taxon>Pseudomonadati</taxon>
        <taxon>Pseudomonadota</taxon>
        <taxon>Hydrogenophilia</taxon>
        <taxon>Hydrogenophilia incertae sedis</taxon>
        <taxon>Pelomicrobium</taxon>
    </lineage>
</organism>
<protein>
    <recommendedName>
        <fullName evidence="4 12">Heme exporter protein D</fullName>
    </recommendedName>
</protein>
<keyword evidence="7 12" id="KW-0997">Cell inner membrane</keyword>
<dbReference type="Proteomes" id="UP000321201">
    <property type="component" value="Unassembled WGS sequence"/>
</dbReference>
<evidence type="ECO:0000256" key="7">
    <source>
        <dbReference type="ARBA" id="ARBA00022519"/>
    </source>
</evidence>
<comment type="function">
    <text evidence="1 12">Required for the export of heme to the periplasm for the biogenesis of c-type cytochromes.</text>
</comment>
<dbReference type="EMBL" id="VPFL01000016">
    <property type="protein sequence ID" value="TXF11132.1"/>
    <property type="molecule type" value="Genomic_DNA"/>
</dbReference>
<evidence type="ECO:0000313" key="14">
    <source>
        <dbReference type="Proteomes" id="UP000321201"/>
    </source>
</evidence>
<evidence type="ECO:0000256" key="1">
    <source>
        <dbReference type="ARBA" id="ARBA00002442"/>
    </source>
</evidence>
<name>A0A5C7EFX7_9PROT</name>
<dbReference type="AlphaFoldDB" id="A0A5C7EFX7"/>
<sequence length="64" mass="7249">MNWGSVENFLAMGGYGFYVWGAYAISLLTLLAEIAALIRRRRTLNRRMGLIREVESMGQHETSA</sequence>
<keyword evidence="11 12" id="KW-0472">Membrane</keyword>
<dbReference type="GO" id="GO:1903607">
    <property type="term" value="P:cytochrome c biosynthetic process"/>
    <property type="evidence" value="ECO:0007669"/>
    <property type="project" value="TreeGrafter"/>
</dbReference>
<dbReference type="GO" id="GO:0005886">
    <property type="term" value="C:plasma membrane"/>
    <property type="evidence" value="ECO:0007669"/>
    <property type="project" value="UniProtKB-SubCell"/>
</dbReference>
<dbReference type="Pfam" id="PF04995">
    <property type="entry name" value="CcmD"/>
    <property type="match status" value="1"/>
</dbReference>
<evidence type="ECO:0000256" key="10">
    <source>
        <dbReference type="ARBA" id="ARBA00022989"/>
    </source>
</evidence>
<dbReference type="InterPro" id="IPR007078">
    <property type="entry name" value="Haem_export_protD_CcmD"/>
</dbReference>